<dbReference type="PANTHER" id="PTHR12197:SF292">
    <property type="entry name" value="SET DOMAIN-CONTAINING PROTEIN"/>
    <property type="match status" value="1"/>
</dbReference>
<organism evidence="2 3">
    <name type="scientific">Plasmodium relictum</name>
    <dbReference type="NCBI Taxonomy" id="85471"/>
    <lineage>
        <taxon>Eukaryota</taxon>
        <taxon>Sar</taxon>
        <taxon>Alveolata</taxon>
        <taxon>Apicomplexa</taxon>
        <taxon>Aconoidasida</taxon>
        <taxon>Haemosporida</taxon>
        <taxon>Plasmodiidae</taxon>
        <taxon>Plasmodium</taxon>
        <taxon>Plasmodium (Haemamoeba)</taxon>
    </lineage>
</organism>
<dbReference type="SUPFAM" id="SSF82199">
    <property type="entry name" value="SET domain"/>
    <property type="match status" value="1"/>
</dbReference>
<dbReference type="AlphaFoldDB" id="A0A1J1H7A5"/>
<name>A0A1J1H7A5_PLARL</name>
<dbReference type="InterPro" id="IPR050869">
    <property type="entry name" value="H3K4_H4K5_MeTrfase"/>
</dbReference>
<evidence type="ECO:0000259" key="1">
    <source>
        <dbReference type="PROSITE" id="PS50280"/>
    </source>
</evidence>
<dbReference type="RefSeq" id="XP_028532317.1">
    <property type="nucleotide sequence ID" value="XM_028675760.1"/>
</dbReference>
<sequence length="1068" mass="126303">MSKLSKILENKKEIGFCSRVIKVQGKDENENKDKGQKTKMWLDYFNDIVSDDLKVLINIENRLKVNKYLNLKKNIELSKLIKKKNFNVLFGNPFDFNLEKFFQNQKKNTNLKIKRSISSCESRKKNTISFDDLMWNNKLKKYINLNELQLISNIQTHSKNYDRNKSCLNSYDRKLNFEKDIHDIQTEQIHSNQIKYNNIKLKNPKFGNKNEYERNISCFLMKSNANKSENNFIKKKKKSEFNLDKNEIISESYDISGIEERIKNEILAHSEYIKNKIMRQTHEKFLLIQDEKSGKVKIVANRKIEIGEVIFIEEYLLETSIMFNDLWNTFNNLDDEQKKKLDEISQLMNMERIYKRKKSESILKHMCDIHNNTSYCTNERDINLNLKNENYSEDYYKKNLIKYKECYKNVTQDNFFKSKEYSENNDVKNRNGEFSNDSFINNLIKFEIFTDILKNSFISCSNRNKVVLFKNASFLNHSCFPNASHCFIDNNKICLLAMRTINMYDEITISFINELYSSIEYRKRKLKDIKSMSCSCNRCLQIIDEERNILCGVCKYSYVSKKLDEEYIRIMEKEKENPTREQNINKIAHIKVFDVTKKKSNDFISNINNELNNLECLNKNYHIKNTINKSVNDHTILNKDIFINSCKDPTHKYIMYENLNSNNKFHNKSNNSNQGYENINDNTSTTNYEKMKNPQFKRFSESCFDSNTSKGLNGLQGICGYNNMTKNNIYREKINEKNTENLVNDYNTRNFFFSQFNDSTNEIENYTNKNNEVEEKKNCDKIFNCLNSTLSLRNNFKNPLYSSIKKKNSYDKVKSEEYLINKGINEKLLHISILERNANLDTNLVNILSIKSVREKIGYCKFHISGKWVCDTCNDITLNYGVPLDSESSFIKEYKIIKEKINSNMFDIESVINNIEKSLLYIVGILGEKHWLYASFNYIVADLCFSLYNFNSLNKKYLLKSFNSFHNFLNFIQIKCPQAVYTDLVPLVLKFLIICIYTSNYKLFCEFANSGFLELIKHKYGSWDVSYISLLYSFRICSEKINNVLKSRKALLTLAELAKINMQRNHFY</sequence>
<dbReference type="PANTHER" id="PTHR12197">
    <property type="entry name" value="HISTONE-LYSINE N-METHYLTRANSFERASE SMYD"/>
    <property type="match status" value="1"/>
</dbReference>
<gene>
    <name evidence="2" type="primary">SET4</name>
    <name evidence="2" type="ORF">PRELSG_0707400</name>
</gene>
<dbReference type="InterPro" id="IPR001214">
    <property type="entry name" value="SET_dom"/>
</dbReference>
<dbReference type="GeneID" id="39735411"/>
<dbReference type="OMA" id="PHSIHTD"/>
<evidence type="ECO:0000313" key="3">
    <source>
        <dbReference type="Proteomes" id="UP000220158"/>
    </source>
</evidence>
<dbReference type="Pfam" id="PF00856">
    <property type="entry name" value="SET"/>
    <property type="match status" value="1"/>
</dbReference>
<dbReference type="SMART" id="SM00317">
    <property type="entry name" value="SET"/>
    <property type="match status" value="1"/>
</dbReference>
<dbReference type="OrthoDB" id="1028014at2759"/>
<dbReference type="InterPro" id="IPR046341">
    <property type="entry name" value="SET_dom_sf"/>
</dbReference>
<protein>
    <submittedName>
        <fullName evidence="2">SET domain protein, putative</fullName>
    </submittedName>
</protein>
<accession>A0A1J1H7A5</accession>
<feature type="domain" description="SET" evidence="1">
    <location>
        <begin position="283"/>
        <end position="512"/>
    </location>
</feature>
<dbReference type="KEGG" id="prel:PRELSG_0707400"/>
<keyword evidence="3" id="KW-1185">Reference proteome</keyword>
<dbReference type="PROSITE" id="PS50280">
    <property type="entry name" value="SET"/>
    <property type="match status" value="1"/>
</dbReference>
<dbReference type="EMBL" id="LN835302">
    <property type="protein sequence ID" value="CRG99310.1"/>
    <property type="molecule type" value="Genomic_DNA"/>
</dbReference>
<dbReference type="Proteomes" id="UP000220158">
    <property type="component" value="Chromosome 7"/>
</dbReference>
<dbReference type="CDD" id="cd20071">
    <property type="entry name" value="SET_SMYD"/>
    <property type="match status" value="1"/>
</dbReference>
<reference evidence="2 3" key="1">
    <citation type="submission" date="2015-04" db="EMBL/GenBank/DDBJ databases">
        <authorList>
            <consortium name="Pathogen Informatics"/>
        </authorList>
    </citation>
    <scope>NUCLEOTIDE SEQUENCE [LARGE SCALE GENOMIC DNA]</scope>
    <source>
        <strain evidence="2 3">SGS1</strain>
    </source>
</reference>
<dbReference type="VEuPathDB" id="PlasmoDB:PRELSG_0707400"/>
<proteinExistence type="predicted"/>
<evidence type="ECO:0000313" key="2">
    <source>
        <dbReference type="EMBL" id="CRG99310.1"/>
    </source>
</evidence>
<dbReference type="Gene3D" id="2.170.270.10">
    <property type="entry name" value="SET domain"/>
    <property type="match status" value="1"/>
</dbReference>